<dbReference type="PANTHER" id="PTHR47435:SF4">
    <property type="entry name" value="KELCH REPEAT PROTEIN (AFU_ORTHOLOGUE AFUA_5G12780)"/>
    <property type="match status" value="1"/>
</dbReference>
<dbReference type="AlphaFoldDB" id="A0A4U0V9W4"/>
<keyword evidence="7" id="KW-0472">Membrane</keyword>
<evidence type="ECO:0000256" key="2">
    <source>
        <dbReference type="ARBA" id="ARBA00022737"/>
    </source>
</evidence>
<evidence type="ECO:0000313" key="9">
    <source>
        <dbReference type="EMBL" id="TKA45690.1"/>
    </source>
</evidence>
<dbReference type="GO" id="GO:0019760">
    <property type="term" value="P:glucosinolate metabolic process"/>
    <property type="evidence" value="ECO:0007669"/>
    <property type="project" value="UniProtKB-ARBA"/>
</dbReference>
<evidence type="ECO:0000256" key="6">
    <source>
        <dbReference type="SAM" id="MobiDB-lite"/>
    </source>
</evidence>
<dbReference type="InterPro" id="IPR011043">
    <property type="entry name" value="Gal_Oxase/kelch_b-propeller"/>
</dbReference>
<accession>A0A4U0V9W4</accession>
<keyword evidence="7" id="KW-1133">Transmembrane helix</keyword>
<keyword evidence="1" id="KW-0597">Phosphoprotein</keyword>
<feature type="compositionally biased region" description="Low complexity" evidence="6">
    <location>
        <begin position="315"/>
        <end position="331"/>
    </location>
</feature>
<evidence type="ECO:0000256" key="1">
    <source>
        <dbReference type="ARBA" id="ARBA00022553"/>
    </source>
</evidence>
<gene>
    <name evidence="9" type="ORF">B0A49_12057</name>
</gene>
<sequence>ADSAAIKDGEARSDTSHIKRVAYGAGVGINDRAEGYYLGGWLSNLTVPGWNGPPVATSNLLRYDMIGNVFSNNSGPDSTGRAEGAMIYLPASDRGLLVYFGGILDPYKNGTIVGSAMSTIYIYDLASSKWYTQTASGDIPEMRRKFCAGATWAEDRSSYNIYLYGGFGMPPNTTGFDDVYILTIPSFTWIKWYPTKPGPGRPHSDLSCNIIDGSQMLIIGGSFAADQDCDAPTVWGTHNLNLGESGPLKAMWETFWPNITKYLVPPEIVAQVGGGATGGATVKSPAQNWNNRDLAVYFTRQASVATRTPTRAIPTSTASATGHSTSTANGSPEPSHTGTIAGGVVGGTVFLVLLLVSIVFCLRRRRNKEQRPEVTSPQELPANQIATTYTEPKTMDSYATHIPSSGGTYSSGHTTSPLPSLHPASPVSSQHPSSQQSSYAQSAPQGPYYVLPIHDQQIQGFYPAQPLPQHLQPPSPLQSNPQHPPYDPSQDPSRQHNYPPPPEHLQSGHLAPYDGWHDYPAPSPSNYSGNLPSAISTPAQFYPQPLNVATRQMSHEMPLVKSPQPVSKLIEGEN</sequence>
<evidence type="ECO:0000256" key="3">
    <source>
        <dbReference type="ARBA" id="ARBA00022741"/>
    </source>
</evidence>
<evidence type="ECO:0000259" key="8">
    <source>
        <dbReference type="Pfam" id="PF21314"/>
    </source>
</evidence>
<feature type="domain" description="Epidermal growth factor receptor-like transmembrane-juxtamembrane segment" evidence="8">
    <location>
        <begin position="340"/>
        <end position="369"/>
    </location>
</feature>
<dbReference type="EMBL" id="NAJN01002987">
    <property type="protein sequence ID" value="TKA45690.1"/>
    <property type="molecule type" value="Genomic_DNA"/>
</dbReference>
<keyword evidence="4" id="KW-0067">ATP-binding</keyword>
<feature type="compositionally biased region" description="Low complexity" evidence="6">
    <location>
        <begin position="423"/>
        <end position="446"/>
    </location>
</feature>
<reference evidence="9 10" key="1">
    <citation type="submission" date="2017-03" db="EMBL/GenBank/DDBJ databases">
        <title>Genomes of endolithic fungi from Antarctica.</title>
        <authorList>
            <person name="Coleine C."/>
            <person name="Masonjones S."/>
            <person name="Stajich J.E."/>
        </authorList>
    </citation>
    <scope>NUCLEOTIDE SEQUENCE [LARGE SCALE GENOMIC DNA]</scope>
    <source>
        <strain evidence="9 10">CCFEE 5187</strain>
    </source>
</reference>
<evidence type="ECO:0000256" key="5">
    <source>
        <dbReference type="ARBA" id="ARBA00023004"/>
    </source>
</evidence>
<feature type="compositionally biased region" description="Pro residues" evidence="6">
    <location>
        <begin position="471"/>
        <end position="487"/>
    </location>
</feature>
<keyword evidence="5" id="KW-0408">Iron</keyword>
<feature type="region of interest" description="Disordered" evidence="6">
    <location>
        <begin position="390"/>
        <end position="446"/>
    </location>
</feature>
<feature type="region of interest" description="Disordered" evidence="6">
    <location>
        <begin position="307"/>
        <end position="339"/>
    </location>
</feature>
<dbReference type="Proteomes" id="UP000308768">
    <property type="component" value="Unassembled WGS sequence"/>
</dbReference>
<feature type="non-terminal residue" evidence="9">
    <location>
        <position position="1"/>
    </location>
</feature>
<dbReference type="Gene3D" id="2.120.10.80">
    <property type="entry name" value="Kelch-type beta propeller"/>
    <property type="match status" value="1"/>
</dbReference>
<dbReference type="InterPro" id="IPR015915">
    <property type="entry name" value="Kelch-typ_b-propeller"/>
</dbReference>
<feature type="region of interest" description="Disordered" evidence="6">
    <location>
        <begin position="464"/>
        <end position="517"/>
    </location>
</feature>
<name>A0A4U0V9W4_9PEZI</name>
<comment type="caution">
    <text evidence="9">The sequence shown here is derived from an EMBL/GenBank/DDBJ whole genome shotgun (WGS) entry which is preliminary data.</text>
</comment>
<dbReference type="Gene3D" id="1.20.5.510">
    <property type="entry name" value="Single helix bin"/>
    <property type="match status" value="1"/>
</dbReference>
<dbReference type="GO" id="GO:0005524">
    <property type="term" value="F:ATP binding"/>
    <property type="evidence" value="ECO:0007669"/>
    <property type="project" value="UniProtKB-KW"/>
</dbReference>
<evidence type="ECO:0000256" key="7">
    <source>
        <dbReference type="SAM" id="Phobius"/>
    </source>
</evidence>
<dbReference type="OrthoDB" id="10251809at2759"/>
<dbReference type="Pfam" id="PF21314">
    <property type="entry name" value="TM_ErbB1"/>
    <property type="match status" value="1"/>
</dbReference>
<keyword evidence="10" id="KW-1185">Reference proteome</keyword>
<dbReference type="PANTHER" id="PTHR47435">
    <property type="entry name" value="KELCH REPEAT PROTEIN (AFU_ORTHOLOGUE AFUA_5G12780)"/>
    <property type="match status" value="1"/>
</dbReference>
<protein>
    <recommendedName>
        <fullName evidence="8">Epidermal growth factor receptor-like transmembrane-juxtamembrane segment domain-containing protein</fullName>
    </recommendedName>
</protein>
<dbReference type="STRING" id="331657.A0A4U0V9W4"/>
<evidence type="ECO:0000256" key="4">
    <source>
        <dbReference type="ARBA" id="ARBA00022840"/>
    </source>
</evidence>
<organism evidence="9 10">
    <name type="scientific">Cryomyces minteri</name>
    <dbReference type="NCBI Taxonomy" id="331657"/>
    <lineage>
        <taxon>Eukaryota</taxon>
        <taxon>Fungi</taxon>
        <taxon>Dikarya</taxon>
        <taxon>Ascomycota</taxon>
        <taxon>Pezizomycotina</taxon>
        <taxon>Dothideomycetes</taxon>
        <taxon>Dothideomycetes incertae sedis</taxon>
        <taxon>Cryomyces</taxon>
    </lineage>
</organism>
<proteinExistence type="predicted"/>
<feature type="compositionally biased region" description="Low complexity" evidence="6">
    <location>
        <begin position="404"/>
        <end position="416"/>
    </location>
</feature>
<keyword evidence="7" id="KW-0812">Transmembrane</keyword>
<keyword evidence="3" id="KW-0547">Nucleotide-binding</keyword>
<evidence type="ECO:0000313" key="10">
    <source>
        <dbReference type="Proteomes" id="UP000308768"/>
    </source>
</evidence>
<dbReference type="SUPFAM" id="SSF50965">
    <property type="entry name" value="Galactose oxidase, central domain"/>
    <property type="match status" value="1"/>
</dbReference>
<dbReference type="InterPro" id="IPR049328">
    <property type="entry name" value="TM_ErbB1"/>
</dbReference>
<dbReference type="CDD" id="cd12087">
    <property type="entry name" value="TM_EGFR-like"/>
    <property type="match status" value="1"/>
</dbReference>
<keyword evidence="2" id="KW-0677">Repeat</keyword>
<feature type="transmembrane region" description="Helical" evidence="7">
    <location>
        <begin position="340"/>
        <end position="362"/>
    </location>
</feature>